<dbReference type="RefSeq" id="WP_145353056.1">
    <property type="nucleotide sequence ID" value="NZ_CP036262.1"/>
</dbReference>
<name>A0A517MJS5_9BACT</name>
<dbReference type="Proteomes" id="UP000320672">
    <property type="component" value="Chromosome"/>
</dbReference>
<dbReference type="KEGG" id="rml:FF011L_39050"/>
<evidence type="ECO:0000313" key="1">
    <source>
        <dbReference type="EMBL" id="QDS95118.1"/>
    </source>
</evidence>
<sequence>MARSQNATFRGDEPKSIGDRIRGESYARLIADGLASRDWSIGEIDDWRDAGFLIPLVHEKANIVIVVSQYHGDDRRWILQIAPAQSPGWIRRLLGTVVVATPGQIHDVASDIHAILVDGGCSEFLWCWDDLADSDVCDCVPMPDGR</sequence>
<proteinExistence type="predicted"/>
<protein>
    <submittedName>
        <fullName evidence="1">Uncharacterized protein</fullName>
    </submittedName>
</protein>
<evidence type="ECO:0000313" key="2">
    <source>
        <dbReference type="Proteomes" id="UP000320672"/>
    </source>
</evidence>
<organism evidence="1 2">
    <name type="scientific">Roseimaritima multifibrata</name>
    <dbReference type="NCBI Taxonomy" id="1930274"/>
    <lineage>
        <taxon>Bacteria</taxon>
        <taxon>Pseudomonadati</taxon>
        <taxon>Planctomycetota</taxon>
        <taxon>Planctomycetia</taxon>
        <taxon>Pirellulales</taxon>
        <taxon>Pirellulaceae</taxon>
        <taxon>Roseimaritima</taxon>
    </lineage>
</organism>
<accession>A0A517MJS5</accession>
<dbReference type="EMBL" id="CP036262">
    <property type="protein sequence ID" value="QDS95118.1"/>
    <property type="molecule type" value="Genomic_DNA"/>
</dbReference>
<dbReference type="OrthoDB" id="281508at2"/>
<reference evidence="1 2" key="1">
    <citation type="submission" date="2019-02" db="EMBL/GenBank/DDBJ databases">
        <title>Deep-cultivation of Planctomycetes and their phenomic and genomic characterization uncovers novel biology.</title>
        <authorList>
            <person name="Wiegand S."/>
            <person name="Jogler M."/>
            <person name="Boedeker C."/>
            <person name="Pinto D."/>
            <person name="Vollmers J."/>
            <person name="Rivas-Marin E."/>
            <person name="Kohn T."/>
            <person name="Peeters S.H."/>
            <person name="Heuer A."/>
            <person name="Rast P."/>
            <person name="Oberbeckmann S."/>
            <person name="Bunk B."/>
            <person name="Jeske O."/>
            <person name="Meyerdierks A."/>
            <person name="Storesund J.E."/>
            <person name="Kallscheuer N."/>
            <person name="Luecker S."/>
            <person name="Lage O.M."/>
            <person name="Pohl T."/>
            <person name="Merkel B.J."/>
            <person name="Hornburger P."/>
            <person name="Mueller R.-W."/>
            <person name="Bruemmer F."/>
            <person name="Labrenz M."/>
            <person name="Spormann A.M."/>
            <person name="Op den Camp H."/>
            <person name="Overmann J."/>
            <person name="Amann R."/>
            <person name="Jetten M.S.M."/>
            <person name="Mascher T."/>
            <person name="Medema M.H."/>
            <person name="Devos D.P."/>
            <person name="Kaster A.-K."/>
            <person name="Ovreas L."/>
            <person name="Rohde M."/>
            <person name="Galperin M.Y."/>
            <person name="Jogler C."/>
        </authorList>
    </citation>
    <scope>NUCLEOTIDE SEQUENCE [LARGE SCALE GENOMIC DNA]</scope>
    <source>
        <strain evidence="1 2">FF011L</strain>
    </source>
</reference>
<keyword evidence="2" id="KW-1185">Reference proteome</keyword>
<gene>
    <name evidence="1" type="ORF">FF011L_39050</name>
</gene>
<dbReference type="AlphaFoldDB" id="A0A517MJS5"/>